<feature type="transmembrane region" description="Helical" evidence="7">
    <location>
        <begin position="283"/>
        <end position="302"/>
    </location>
</feature>
<evidence type="ECO:0000256" key="5">
    <source>
        <dbReference type="ARBA" id="ARBA00023136"/>
    </source>
</evidence>
<keyword evidence="9" id="KW-1185">Reference proteome</keyword>
<evidence type="ECO:0000256" key="2">
    <source>
        <dbReference type="ARBA" id="ARBA00008803"/>
    </source>
</evidence>
<feature type="compositionally biased region" description="Basic and acidic residues" evidence="6">
    <location>
        <begin position="53"/>
        <end position="66"/>
    </location>
</feature>
<dbReference type="PANTHER" id="PTHR13317:SF4">
    <property type="entry name" value="TRANSMEMBRANE ANTERIOR POSTERIOR TRANSFORMATION PROTEIN 1 HOMOLOG"/>
    <property type="match status" value="1"/>
</dbReference>
<dbReference type="AlphaFoldDB" id="A0AAN6JLC3"/>
<keyword evidence="5 7" id="KW-0472">Membrane</keyword>
<feature type="transmembrane region" description="Helical" evidence="7">
    <location>
        <begin position="410"/>
        <end position="432"/>
    </location>
</feature>
<feature type="compositionally biased region" description="Basic and acidic residues" evidence="6">
    <location>
        <begin position="624"/>
        <end position="639"/>
    </location>
</feature>
<organism evidence="8 9">
    <name type="scientific">Tilletia horrida</name>
    <dbReference type="NCBI Taxonomy" id="155126"/>
    <lineage>
        <taxon>Eukaryota</taxon>
        <taxon>Fungi</taxon>
        <taxon>Dikarya</taxon>
        <taxon>Basidiomycota</taxon>
        <taxon>Ustilaginomycotina</taxon>
        <taxon>Exobasidiomycetes</taxon>
        <taxon>Tilletiales</taxon>
        <taxon>Tilletiaceae</taxon>
        <taxon>Tilletia</taxon>
    </lineage>
</organism>
<comment type="similarity">
    <text evidence="2">Belongs to the TAPT1 family.</text>
</comment>
<dbReference type="Pfam" id="PF05346">
    <property type="entry name" value="DUF747"/>
    <property type="match status" value="1"/>
</dbReference>
<protein>
    <recommendedName>
        <fullName evidence="10">DUF747-domain-containing protein</fullName>
    </recommendedName>
</protein>
<dbReference type="InterPro" id="IPR008010">
    <property type="entry name" value="Tatp1"/>
</dbReference>
<evidence type="ECO:0000256" key="6">
    <source>
        <dbReference type="SAM" id="MobiDB-lite"/>
    </source>
</evidence>
<reference evidence="8" key="1">
    <citation type="journal article" date="2023" name="PhytoFront">
        <title>Draft Genome Resources of Seven Strains of Tilletia horrida, Causal Agent of Kernel Smut of Rice.</title>
        <authorList>
            <person name="Khanal S."/>
            <person name="Antony Babu S."/>
            <person name="Zhou X.G."/>
        </authorList>
    </citation>
    <scope>NUCLEOTIDE SEQUENCE</scope>
    <source>
        <strain evidence="8">TX3</strain>
    </source>
</reference>
<feature type="compositionally biased region" description="Polar residues" evidence="6">
    <location>
        <begin position="180"/>
        <end position="191"/>
    </location>
</feature>
<evidence type="ECO:0000313" key="8">
    <source>
        <dbReference type="EMBL" id="KAK0535862.1"/>
    </source>
</evidence>
<feature type="region of interest" description="Disordered" evidence="6">
    <location>
        <begin position="18"/>
        <end position="80"/>
    </location>
</feature>
<feature type="compositionally biased region" description="Gly residues" evidence="6">
    <location>
        <begin position="930"/>
        <end position="952"/>
    </location>
</feature>
<feature type="transmembrane region" description="Helical" evidence="7">
    <location>
        <begin position="809"/>
        <end position="833"/>
    </location>
</feature>
<feature type="region of interest" description="Disordered" evidence="6">
    <location>
        <begin position="157"/>
        <end position="228"/>
    </location>
</feature>
<evidence type="ECO:0000256" key="4">
    <source>
        <dbReference type="ARBA" id="ARBA00022989"/>
    </source>
</evidence>
<feature type="region of interest" description="Disordered" evidence="6">
    <location>
        <begin position="919"/>
        <end position="961"/>
    </location>
</feature>
<keyword evidence="4 7" id="KW-1133">Transmembrane helix</keyword>
<feature type="compositionally biased region" description="Basic residues" evidence="6">
    <location>
        <begin position="653"/>
        <end position="662"/>
    </location>
</feature>
<feature type="compositionally biased region" description="Low complexity" evidence="6">
    <location>
        <begin position="605"/>
        <end position="623"/>
    </location>
</feature>
<sequence>MDELERLPDEVDALAIRTTRGLGDALDVDPTMDTGPSLALTRSASMPTPVPLPDHHRDEDGRKVDEVQQQQQPPPPLRVKHELDEGDALLLMPSASTLTSISASPSPKHPKLPLDTRIGAVATAADEDEQQQQQLDEKKPLGLQLDDARTAAPLPVAQPALTPPMAADPMGSIAEPRAASKTSIGPSSATPKASPGAAAGAHPISNGTSSSAGSSSKRASSRSGQSRPSYTYSLWDYLREEVSATDFDSTQEIKWERVSNFMAVPFAVEKIMLFGMAVCLDSFLYTFTILPLRFGVAIYRLIRNYSLRAINPAAPHRYLNSSHKCDIIKLALVLTSCIILARFTDASKMYHSVRGQDVVKLSVIFNVLEIADRLCCSLGQDLLDSLFSRTTLARRRMPDGSTRQPFIRPAAYFFLALAYILAHTLVLLYQLVTLNVAINAFDNALLTLLLSNQFVEIKGSVFKKFEKENLFQLSCADIVERFQLGLMLFAIGTRNLIELSGGAPSPMSFARSTSASVSAAVSNAAANPASMLSPLPSSFTILPSLSLLETVLSPVLIVIASECLVDWLKHAFITKFNHFRPAVYGRFMDVLCSDLVVVDAWAPSSSGTASASSSKPPQRSSRASSERVEKGEPIKREEAQAATQSGNDSTSHQHQHHHHTHRRTEPGSTSTVPFPNELSSEKAPTVRRARKHTFVDQSPFVARRLGFAALPLACLIVRITQQILGMLSGDESDFDECIVRPGLGLRSGLRGGGASGLKGSPGASRLPGHSSGSPLGWFAWVLSGFRAGRNAGMDAIDAQRMGAALVDGAAHMVGFTVVFVIPWAFLVVLKLLLGMNLAAYAAHRHATAPSREREEALNARNRPPIGMGIEELAYEARVSALLDEHRDDYAEGWNVRGEAVLPPVNVRRSGVLTGAPGIGGAFTDSHHGAEGGTGGGSSAKSGGGGTSASSGGGKKEGKGESLMDVSRYTMVRSRIW</sequence>
<keyword evidence="3 7" id="KW-0812">Transmembrane</keyword>
<dbReference type="EMBL" id="JAPDMQ010000087">
    <property type="protein sequence ID" value="KAK0535862.1"/>
    <property type="molecule type" value="Genomic_DNA"/>
</dbReference>
<evidence type="ECO:0000256" key="1">
    <source>
        <dbReference type="ARBA" id="ARBA00004141"/>
    </source>
</evidence>
<evidence type="ECO:0000256" key="7">
    <source>
        <dbReference type="SAM" id="Phobius"/>
    </source>
</evidence>
<dbReference type="PANTHER" id="PTHR13317">
    <property type="entry name" value="TRANSMEMBRANE ANTERIOR POSTERIOR TRANSFORMATION PROTEIN 1 HOMOLOG"/>
    <property type="match status" value="1"/>
</dbReference>
<dbReference type="GO" id="GO:0005789">
    <property type="term" value="C:endoplasmic reticulum membrane"/>
    <property type="evidence" value="ECO:0007669"/>
    <property type="project" value="TreeGrafter"/>
</dbReference>
<feature type="region of interest" description="Disordered" evidence="6">
    <location>
        <begin position="605"/>
        <end position="689"/>
    </location>
</feature>
<dbReference type="Proteomes" id="UP001176521">
    <property type="component" value="Unassembled WGS sequence"/>
</dbReference>
<evidence type="ECO:0000313" key="9">
    <source>
        <dbReference type="Proteomes" id="UP001176521"/>
    </source>
</evidence>
<comment type="caution">
    <text evidence="8">The sequence shown here is derived from an EMBL/GenBank/DDBJ whole genome shotgun (WGS) entry which is preliminary data.</text>
</comment>
<gene>
    <name evidence="8" type="ORF">OC842_002160</name>
</gene>
<evidence type="ECO:0008006" key="10">
    <source>
        <dbReference type="Google" id="ProtNLM"/>
    </source>
</evidence>
<comment type="subcellular location">
    <subcellularLocation>
        <location evidence="1">Membrane</location>
        <topology evidence="1">Multi-pass membrane protein</topology>
    </subcellularLocation>
</comment>
<name>A0AAN6JLC3_9BASI</name>
<proteinExistence type="inferred from homology"/>
<feature type="compositionally biased region" description="Low complexity" evidence="6">
    <location>
        <begin position="205"/>
        <end position="227"/>
    </location>
</feature>
<evidence type="ECO:0000256" key="3">
    <source>
        <dbReference type="ARBA" id="ARBA00022692"/>
    </source>
</evidence>
<accession>A0AAN6JLC3</accession>